<dbReference type="GO" id="GO:0006260">
    <property type="term" value="P:DNA replication"/>
    <property type="evidence" value="ECO:0007669"/>
    <property type="project" value="InterPro"/>
</dbReference>
<dbReference type="EMBL" id="CM003532">
    <property type="protein sequence ID" value="RCV29040.1"/>
    <property type="molecule type" value="Genomic_DNA"/>
</dbReference>
<dbReference type="KEGG" id="sita:101766123"/>
<dbReference type="InterPro" id="IPR012340">
    <property type="entry name" value="NA-bd_OB-fold"/>
</dbReference>
<dbReference type="GO" id="GO:0003697">
    <property type="term" value="F:single-stranded DNA binding"/>
    <property type="evidence" value="ECO:0007669"/>
    <property type="project" value="InterPro"/>
</dbReference>
<proteinExistence type="predicted"/>
<dbReference type="Gene3D" id="2.40.50.140">
    <property type="entry name" value="Nucleic acid-binding proteins"/>
    <property type="match status" value="1"/>
</dbReference>
<evidence type="ECO:0008006" key="5">
    <source>
        <dbReference type="Google" id="ProtNLM"/>
    </source>
</evidence>
<dbReference type="SUPFAM" id="SSF50249">
    <property type="entry name" value="Nucleic acid-binding proteins"/>
    <property type="match status" value="1"/>
</dbReference>
<dbReference type="PROSITE" id="PS50935">
    <property type="entry name" value="SSB"/>
    <property type="match status" value="1"/>
</dbReference>
<organism evidence="4">
    <name type="scientific">Setaria italica</name>
    <name type="common">Foxtail millet</name>
    <name type="synonym">Panicum italicum</name>
    <dbReference type="NCBI Taxonomy" id="4555"/>
    <lineage>
        <taxon>Eukaryota</taxon>
        <taxon>Viridiplantae</taxon>
        <taxon>Streptophyta</taxon>
        <taxon>Embryophyta</taxon>
        <taxon>Tracheophyta</taxon>
        <taxon>Spermatophyta</taxon>
        <taxon>Magnoliopsida</taxon>
        <taxon>Liliopsida</taxon>
        <taxon>Poales</taxon>
        <taxon>Poaceae</taxon>
        <taxon>PACMAD clade</taxon>
        <taxon>Panicoideae</taxon>
        <taxon>Panicodae</taxon>
        <taxon>Paniceae</taxon>
        <taxon>Cenchrinae</taxon>
        <taxon>Setaria</taxon>
    </lineage>
</organism>
<feature type="region of interest" description="Disordered" evidence="3">
    <location>
        <begin position="403"/>
        <end position="422"/>
    </location>
</feature>
<feature type="compositionally biased region" description="Low complexity" evidence="3">
    <location>
        <begin position="52"/>
        <end position="65"/>
    </location>
</feature>
<sequence>MHHHLSRLLRHRLLLPTASSPSTAAAAAFSTSSKKPYTRRAKPPPAEPPAAPNSGDDAAAASPVADAAVEAEAKAAWQREKLHGDLPRPPTIPFQPKVANTVRLVGTVGAPVHLQRTPDGRFSAVSVLVQDRRIDFPSFWVPIVFKDDLAQVAASHLKENDLVYVSGQLTCDVPPLKLDDGQANIQVLAHLLSFVDSNVVDTEAVMDEEEGFMEVVEPEKKVEAKRVSSKYPPGTFSGYRSKWDKFNKLWNDVITRPEDWNDHRPQKKNGSKSPKFPDFTNKVSKEALWLDSAQSTVLEKLDDVVFGSGYAACREDKPYSTDTQKGTSTNWSKFRKSPDASASSKQKIEEEELWRDLLDNPANWWDNRTDKRSPKSPDFKHKESGKALWIGFKTPQWAVDALPSLNFKGGSKGTRKQETLLS</sequence>
<protein>
    <recommendedName>
        <fullName evidence="5">Single-stranded DNA-binding protein</fullName>
    </recommendedName>
</protein>
<accession>A0A368RFQ5</accession>
<feature type="region of interest" description="Disordered" evidence="3">
    <location>
        <begin position="20"/>
        <end position="65"/>
    </location>
</feature>
<feature type="region of interest" description="Disordered" evidence="3">
    <location>
        <begin position="316"/>
        <end position="347"/>
    </location>
</feature>
<reference evidence="4" key="1">
    <citation type="journal article" date="2012" name="Nat. Biotechnol.">
        <title>Reference genome sequence of the model plant Setaria.</title>
        <authorList>
            <person name="Bennetzen J.L."/>
            <person name="Schmutz J."/>
            <person name="Wang H."/>
            <person name="Percifield R."/>
            <person name="Hawkins J."/>
            <person name="Pontaroli A.C."/>
            <person name="Estep M."/>
            <person name="Feng L."/>
            <person name="Vaughn J.N."/>
            <person name="Grimwood J."/>
            <person name="Jenkins J."/>
            <person name="Barry K."/>
            <person name="Lindquist E."/>
            <person name="Hellsten U."/>
            <person name="Deshpande S."/>
            <person name="Wang X."/>
            <person name="Wu X."/>
            <person name="Mitros T."/>
            <person name="Triplett J."/>
            <person name="Yang X."/>
            <person name="Ye C.Y."/>
            <person name="Mauro-Herrera M."/>
            <person name="Wang L."/>
            <person name="Li P."/>
            <person name="Sharma M."/>
            <person name="Sharma R."/>
            <person name="Ronald P.C."/>
            <person name="Panaud O."/>
            <person name="Kellogg E.A."/>
            <person name="Brutnell T.P."/>
            <person name="Doust A.N."/>
            <person name="Tuskan G.A."/>
            <person name="Rokhsar D."/>
            <person name="Devos K.M."/>
        </authorList>
    </citation>
    <scope>NUCLEOTIDE SEQUENCE [LARGE SCALE GENOMIC DNA]</scope>
    <source>
        <strain evidence="4">Yugu1</strain>
    </source>
</reference>
<dbReference type="AlphaFoldDB" id="A0A368RFQ5"/>
<dbReference type="OrthoDB" id="669963at2759"/>
<dbReference type="InterPro" id="IPR000424">
    <property type="entry name" value="Primosome_PriB/ssb"/>
</dbReference>
<dbReference type="STRING" id="4555.A0A368RFQ5"/>
<reference evidence="4" key="2">
    <citation type="submission" date="2015-07" db="EMBL/GenBank/DDBJ databases">
        <authorList>
            <person name="Noorani M."/>
        </authorList>
    </citation>
    <scope>NUCLEOTIDE SEQUENCE</scope>
    <source>
        <strain evidence="4">Yugu1</strain>
    </source>
</reference>
<keyword evidence="1 2" id="KW-0238">DNA-binding</keyword>
<dbReference type="InterPro" id="IPR011344">
    <property type="entry name" value="ssDNA-bd"/>
</dbReference>
<evidence type="ECO:0000313" key="4">
    <source>
        <dbReference type="EMBL" id="RCV29039.1"/>
    </source>
</evidence>
<dbReference type="PANTHER" id="PTHR10302:SF23">
    <property type="entry name" value="PROTEIN OSB4, CHLOROPLASTIC"/>
    <property type="match status" value="1"/>
</dbReference>
<evidence type="ECO:0000256" key="3">
    <source>
        <dbReference type="SAM" id="MobiDB-lite"/>
    </source>
</evidence>
<evidence type="ECO:0000256" key="1">
    <source>
        <dbReference type="ARBA" id="ARBA00023125"/>
    </source>
</evidence>
<name>A0A368RFQ5_SETIT</name>
<dbReference type="EMBL" id="CM003532">
    <property type="protein sequence ID" value="RCV29039.1"/>
    <property type="molecule type" value="Genomic_DNA"/>
</dbReference>
<dbReference type="FunFam" id="2.40.50.140:FF:000330">
    <property type="entry name" value="Protein OSB2 chloroplastic"/>
    <property type="match status" value="1"/>
</dbReference>
<dbReference type="PANTHER" id="PTHR10302">
    <property type="entry name" value="SINGLE-STRANDED DNA-BINDING PROTEIN"/>
    <property type="match status" value="1"/>
</dbReference>
<feature type="compositionally biased region" description="Low complexity" evidence="3">
    <location>
        <begin position="20"/>
        <end position="33"/>
    </location>
</feature>
<gene>
    <name evidence="4" type="ORF">SETIT_5G451200v2</name>
</gene>
<evidence type="ECO:0000256" key="2">
    <source>
        <dbReference type="PROSITE-ProRule" id="PRU00252"/>
    </source>
</evidence>
<feature type="compositionally biased region" description="Polar residues" evidence="3">
    <location>
        <begin position="320"/>
        <end position="332"/>
    </location>
</feature>
<feature type="region of interest" description="Disordered" evidence="3">
    <location>
        <begin position="257"/>
        <end position="279"/>
    </location>
</feature>